<evidence type="ECO:0000313" key="4">
    <source>
        <dbReference type="Proteomes" id="UP000184028"/>
    </source>
</evidence>
<dbReference type="RefSeq" id="WP_068843433.1">
    <property type="nucleotide sequence ID" value="NZ_FRBT01000001.1"/>
</dbReference>
<evidence type="ECO:0008006" key="5">
    <source>
        <dbReference type="Google" id="ProtNLM"/>
    </source>
</evidence>
<evidence type="ECO:0000259" key="1">
    <source>
        <dbReference type="Pfam" id="PF03235"/>
    </source>
</evidence>
<dbReference type="STRING" id="946677.SAMN05444484_101110"/>
<dbReference type="Proteomes" id="UP000184028">
    <property type="component" value="Unassembled WGS sequence"/>
</dbReference>
<dbReference type="EMBL" id="FRBT01000001">
    <property type="protein sequence ID" value="SHL04422.1"/>
    <property type="molecule type" value="Genomic_DNA"/>
</dbReference>
<accession>A0A1M6XEQ3</accession>
<keyword evidence="4" id="KW-1185">Reference proteome</keyword>
<proteinExistence type="predicted"/>
<reference evidence="4" key="1">
    <citation type="submission" date="2016-11" db="EMBL/GenBank/DDBJ databases">
        <authorList>
            <person name="Varghese N."/>
            <person name="Submissions S."/>
        </authorList>
    </citation>
    <scope>NUCLEOTIDE SEQUENCE [LARGE SCALE GENOMIC DNA]</scope>
    <source>
        <strain evidence="4">DSM 24724</strain>
    </source>
</reference>
<dbReference type="OrthoDB" id="9798761at2"/>
<evidence type="ECO:0000313" key="3">
    <source>
        <dbReference type="EMBL" id="SHL04422.1"/>
    </source>
</evidence>
<evidence type="ECO:0000259" key="2">
    <source>
        <dbReference type="Pfam" id="PF07510"/>
    </source>
</evidence>
<gene>
    <name evidence="3" type="ORF">SAMN05444484_101110</name>
</gene>
<name>A0A1M6XEQ3_9FLAO</name>
<organism evidence="3 4">
    <name type="scientific">Flavobacterium chilense</name>
    <dbReference type="NCBI Taxonomy" id="946677"/>
    <lineage>
        <taxon>Bacteria</taxon>
        <taxon>Pseudomonadati</taxon>
        <taxon>Bacteroidota</taxon>
        <taxon>Flavobacteriia</taxon>
        <taxon>Flavobacteriales</taxon>
        <taxon>Flavobacteriaceae</taxon>
        <taxon>Flavobacterium</taxon>
    </lineage>
</organism>
<protein>
    <recommendedName>
        <fullName evidence="5">DUF262 domain-containing protein</fullName>
    </recommendedName>
</protein>
<feature type="domain" description="GmrSD restriction endonucleases C-terminal" evidence="2">
    <location>
        <begin position="440"/>
        <end position="583"/>
    </location>
</feature>
<dbReference type="Pfam" id="PF07510">
    <property type="entry name" value="GmrSD_C"/>
    <property type="match status" value="1"/>
</dbReference>
<dbReference type="PANTHER" id="PTHR35149:SF1">
    <property type="entry name" value="DUF5655 DOMAIN-CONTAINING PROTEIN"/>
    <property type="match status" value="1"/>
</dbReference>
<dbReference type="AlphaFoldDB" id="A0A1M6XEQ3"/>
<dbReference type="PANTHER" id="PTHR35149">
    <property type="entry name" value="SLL5132 PROTEIN"/>
    <property type="match status" value="1"/>
</dbReference>
<dbReference type="InterPro" id="IPR004919">
    <property type="entry name" value="GmrSD_N"/>
</dbReference>
<dbReference type="InterPro" id="IPR011089">
    <property type="entry name" value="GmrSD_C"/>
</dbReference>
<feature type="domain" description="GmrSD restriction endonucleases N-terminal" evidence="1">
    <location>
        <begin position="7"/>
        <end position="228"/>
    </location>
</feature>
<dbReference type="Pfam" id="PF03235">
    <property type="entry name" value="GmrSD_N"/>
    <property type="match status" value="1"/>
</dbReference>
<sequence>MEKKTLSNILEGKIFQIPDYQRGYAWEEKQWKEFVQDIDALIDDKIINHYTGTIVIYQAPHKPTCNYGVKRPEIVDVVDGQQRLTTCSLFLSIIIKELVNKGQQDYKDETPFYLYSGSKSKLRLNNETEDFYFDLISKGSTNIDANSIHQKRILSAYLFLKEHIHEQLQLRKENGVEYLKDLFDAITRKLNFSYYPIEVESEIGMTFELMNSRGKDLSSMELLKNYLMYWIYRNVPENSEKEDLTKTINKTWKEVYVNIAKCNGNETQCLRVSWTLLINHTPKSWLGYTGFKSDEVIPLRDFSIKSKENVKLFLKSFADGLALISKHYSAITKPRSISNIDKEFALLSKIRNSGNIANFLPVMIAARIKHENNEVDDLSYYNFLKAIETFSYRVFLWEGKRSNSGISSFYRWADDIYSSKHHLNSVTDWIYGAINWYSNENSFRKSLTKDFFSWYQWKKLLKYTLFEYELYLLKDKNKPKLNWQDLTDSTIEHILPQKPDVNSNWLKTWSESDRQQYMHDISNLVLTKDNSRYSNFEFERKKGTAGLGYCYSNSDIRQERKIAEFDIWNVENCKIRRNELTTWIISSWGNDKYFQASTNVVPEFEDFEETEENELLNS</sequence>